<accession>A0A2H0NBA7</accession>
<name>A0A2H0NBA7_9BACT</name>
<dbReference type="SUPFAM" id="SSF47090">
    <property type="entry name" value="PGBD-like"/>
    <property type="match status" value="1"/>
</dbReference>
<evidence type="ECO:0000313" key="4">
    <source>
        <dbReference type="Proteomes" id="UP000230564"/>
    </source>
</evidence>
<dbReference type="EMBL" id="PCWQ01000019">
    <property type="protein sequence ID" value="PIR06171.1"/>
    <property type="molecule type" value="Genomic_DNA"/>
</dbReference>
<gene>
    <name evidence="3" type="ORF">COV55_04645</name>
</gene>
<dbReference type="CDD" id="cd14256">
    <property type="entry name" value="Dockerin_I"/>
    <property type="match status" value="1"/>
</dbReference>
<dbReference type="GO" id="GO:0000272">
    <property type="term" value="P:polysaccharide catabolic process"/>
    <property type="evidence" value="ECO:0007669"/>
    <property type="project" value="InterPro"/>
</dbReference>
<dbReference type="Gene3D" id="2.60.40.10">
    <property type="entry name" value="Immunoglobulins"/>
    <property type="match status" value="2"/>
</dbReference>
<dbReference type="PROSITE" id="PS50093">
    <property type="entry name" value="PKD"/>
    <property type="match status" value="1"/>
</dbReference>
<dbReference type="SMART" id="SM00089">
    <property type="entry name" value="PKD"/>
    <property type="match status" value="2"/>
</dbReference>
<dbReference type="InterPro" id="IPR036366">
    <property type="entry name" value="PGBDSf"/>
</dbReference>
<dbReference type="SUPFAM" id="SSF63446">
    <property type="entry name" value="Type I dockerin domain"/>
    <property type="match status" value="1"/>
</dbReference>
<reference evidence="3 4" key="1">
    <citation type="submission" date="2017-09" db="EMBL/GenBank/DDBJ databases">
        <title>Depth-based differentiation of microbial function through sediment-hosted aquifers and enrichment of novel symbionts in the deep terrestrial subsurface.</title>
        <authorList>
            <person name="Probst A.J."/>
            <person name="Ladd B."/>
            <person name="Jarett J.K."/>
            <person name="Geller-Mcgrath D.E."/>
            <person name="Sieber C.M."/>
            <person name="Emerson J.B."/>
            <person name="Anantharaman K."/>
            <person name="Thomas B.C."/>
            <person name="Malmstrom R."/>
            <person name="Stieglmeier M."/>
            <person name="Klingl A."/>
            <person name="Woyke T."/>
            <person name="Ryan C.M."/>
            <person name="Banfield J.F."/>
        </authorList>
    </citation>
    <scope>NUCLEOTIDE SEQUENCE [LARGE SCALE GENOMIC DNA]</scope>
    <source>
        <strain evidence="3">CG11_big_fil_rev_8_21_14_0_20_36_20</strain>
    </source>
</reference>
<feature type="domain" description="PKD" evidence="2">
    <location>
        <begin position="147"/>
        <end position="212"/>
    </location>
</feature>
<dbReference type="InterPro" id="IPR002477">
    <property type="entry name" value="Peptidoglycan-bd-like"/>
</dbReference>
<dbReference type="InterPro" id="IPR000601">
    <property type="entry name" value="PKD_dom"/>
</dbReference>
<dbReference type="AlphaFoldDB" id="A0A2H0NBA7"/>
<dbReference type="Gene3D" id="1.10.1330.10">
    <property type="entry name" value="Dockerin domain"/>
    <property type="match status" value="1"/>
</dbReference>
<dbReference type="Pfam" id="PF01471">
    <property type="entry name" value="PG_binding_1"/>
    <property type="match status" value="1"/>
</dbReference>
<comment type="caution">
    <text evidence="3">The sequence shown here is derived from an EMBL/GenBank/DDBJ whole genome shotgun (WGS) entry which is preliminary data.</text>
</comment>
<dbReference type="InterPro" id="IPR035986">
    <property type="entry name" value="PKD_dom_sf"/>
</dbReference>
<dbReference type="Pfam" id="PF00404">
    <property type="entry name" value="Dockerin_1"/>
    <property type="match status" value="1"/>
</dbReference>
<proteinExistence type="predicted"/>
<keyword evidence="1" id="KW-0732">Signal</keyword>
<evidence type="ECO:0000256" key="1">
    <source>
        <dbReference type="SAM" id="SignalP"/>
    </source>
</evidence>
<sequence>MKKIIISVFVLAFVFAVGFQSAEALTYSAANNLIPGCASTTGYSYLTGMPCYSTLGDVNNDSLFTCADYQMIMKASSGQITLTSIQKIRADMNSNGIVNSTDALLFLQRFNLSCSTVGVPVISGVSGPQTLNVGQQGTWTVTASDPSGEYLSYSVDWGDSSVVPVNGGGYSQTQLQNATFTHVYNTVGNYNPTFTVTNQSGQSAHTSLGVNVGGIISPSITVISPNGGETWTKGTTQIIKWQDSVISPSMAPTVPTQYDIHLYTYCPEGNCPPLVRVIKGNFAGSGSSQNSYVWNVGQTSDGTGIVPDGSYTLQICRSGSEIPNCDKSNSYFKIISQNSGTPIIHSVSGPQTLNVGQQGTWKVTASNLSGGNLSYSVIWGDEPGVPVSTSMPSVINPSQTATFTHTYNTAGNYTPIFFVMNQNNQVAQRSLSVNVGNVILNQSLLVSSPEKGSKWNQGKAYTIKWNAPLSKTSPDFTPTVKITIARPIPSCLNTIPPLCASVSTMPIIVEPYVIAQDAPNTGSYTWTIPNYPTTADVANPFNNFGDQQITVVFNGKEKSGVSDIFSVIKNGGILPSPLTCGVFTRTLKKGVNNSEVKCLQQMLNAKGFKVQDVGYETTYFGEATATALKNFQAQKGLTA</sequence>
<dbReference type="InterPro" id="IPR002105">
    <property type="entry name" value="Dockerin_1_rpt"/>
</dbReference>
<dbReference type="Pfam" id="PF18911">
    <property type="entry name" value="PKD_4"/>
    <property type="match status" value="1"/>
</dbReference>
<dbReference type="Gene3D" id="1.10.101.10">
    <property type="entry name" value="PGBD-like superfamily/PGBD"/>
    <property type="match status" value="1"/>
</dbReference>
<feature type="non-terminal residue" evidence="3">
    <location>
        <position position="639"/>
    </location>
</feature>
<protein>
    <recommendedName>
        <fullName evidence="2">PKD domain-containing protein</fullName>
    </recommendedName>
</protein>
<dbReference type="GO" id="GO:0004553">
    <property type="term" value="F:hydrolase activity, hydrolyzing O-glycosyl compounds"/>
    <property type="evidence" value="ECO:0007669"/>
    <property type="project" value="InterPro"/>
</dbReference>
<dbReference type="InterPro" id="IPR022409">
    <property type="entry name" value="PKD/Chitinase_dom"/>
</dbReference>
<dbReference type="Proteomes" id="UP000230564">
    <property type="component" value="Unassembled WGS sequence"/>
</dbReference>
<dbReference type="SUPFAM" id="SSF49299">
    <property type="entry name" value="PKD domain"/>
    <property type="match status" value="2"/>
</dbReference>
<organism evidence="3 4">
    <name type="scientific">Candidatus Komeilibacteria bacterium CG11_big_fil_rev_8_21_14_0_20_36_20</name>
    <dbReference type="NCBI Taxonomy" id="1974477"/>
    <lineage>
        <taxon>Bacteria</taxon>
        <taxon>Candidatus Komeiliibacteriota</taxon>
    </lineage>
</organism>
<dbReference type="InterPro" id="IPR013783">
    <property type="entry name" value="Ig-like_fold"/>
</dbReference>
<feature type="chain" id="PRO_5013802830" description="PKD domain-containing protein" evidence="1">
    <location>
        <begin position="23"/>
        <end position="639"/>
    </location>
</feature>
<feature type="signal peptide" evidence="1">
    <location>
        <begin position="1"/>
        <end position="22"/>
    </location>
</feature>
<dbReference type="CDD" id="cd00146">
    <property type="entry name" value="PKD"/>
    <property type="match status" value="2"/>
</dbReference>
<evidence type="ECO:0000259" key="2">
    <source>
        <dbReference type="PROSITE" id="PS50093"/>
    </source>
</evidence>
<dbReference type="InterPro" id="IPR036439">
    <property type="entry name" value="Dockerin_dom_sf"/>
</dbReference>
<dbReference type="InterPro" id="IPR036365">
    <property type="entry name" value="PGBD-like_sf"/>
</dbReference>
<evidence type="ECO:0000313" key="3">
    <source>
        <dbReference type="EMBL" id="PIR06171.1"/>
    </source>
</evidence>